<keyword evidence="2" id="KW-0251">Elongation factor</keyword>
<evidence type="ECO:0000313" key="5">
    <source>
        <dbReference type="Proteomes" id="UP001595455"/>
    </source>
</evidence>
<feature type="domain" description="Transcription elongation factor GreA/GreB C-terminal" evidence="1">
    <location>
        <begin position="92"/>
        <end position="167"/>
    </location>
</feature>
<dbReference type="RefSeq" id="WP_107008448.1">
    <property type="nucleotide sequence ID" value="NZ_JBHRSF010000170.1"/>
</dbReference>
<evidence type="ECO:0000313" key="4">
    <source>
        <dbReference type="Proteomes" id="UP000240957"/>
    </source>
</evidence>
<dbReference type="Gene3D" id="3.10.50.30">
    <property type="entry name" value="Transcription elongation factor, GreA/GreB, C-terminal domain"/>
    <property type="match status" value="1"/>
</dbReference>
<gene>
    <name evidence="2" type="ORF">ACFODO_23435</name>
    <name evidence="3" type="ORF">C9E89_011265</name>
</gene>
<evidence type="ECO:0000259" key="1">
    <source>
        <dbReference type="Pfam" id="PF01272"/>
    </source>
</evidence>
<proteinExistence type="predicted"/>
<reference evidence="2" key="1">
    <citation type="journal article" date="2014" name="Int. J. Syst. Evol. Microbiol.">
        <title>Complete genome of a new Firmicutes species belonging to the dominant human colonic microbiota ('Ruminococcus bicirculans') reveals two chromosomes and a selective capacity to utilize plant glucans.</title>
        <authorList>
            <consortium name="NISC Comparative Sequencing Program"/>
            <person name="Wegmann U."/>
            <person name="Louis P."/>
            <person name="Goesmann A."/>
            <person name="Henrissat B."/>
            <person name="Duncan S.H."/>
            <person name="Flint H.J."/>
        </authorList>
    </citation>
    <scope>NUCLEOTIDE SEQUENCE</scope>
    <source>
        <strain evidence="2">KCTC 62575</strain>
    </source>
</reference>
<dbReference type="EMBL" id="JBHRSF010000170">
    <property type="protein sequence ID" value="MFC2998147.1"/>
    <property type="molecule type" value="Genomic_DNA"/>
</dbReference>
<dbReference type="SUPFAM" id="SSF54534">
    <property type="entry name" value="FKBP-like"/>
    <property type="match status" value="1"/>
</dbReference>
<comment type="caution">
    <text evidence="3">The sequence shown here is derived from an EMBL/GenBank/DDBJ whole genome shotgun (WGS) entry which is preliminary data.</text>
</comment>
<dbReference type="AlphaFoldDB" id="A0A371YPM1"/>
<dbReference type="GO" id="GO:0032784">
    <property type="term" value="P:regulation of DNA-templated transcription elongation"/>
    <property type="evidence" value="ECO:0007669"/>
    <property type="project" value="InterPro"/>
</dbReference>
<evidence type="ECO:0000313" key="3">
    <source>
        <dbReference type="EMBL" id="RFC83421.1"/>
    </source>
</evidence>
<dbReference type="InterPro" id="IPR001437">
    <property type="entry name" value="Tscrpt_elong_fac_GreA/B_C"/>
</dbReference>
<reference evidence="5" key="3">
    <citation type="journal article" date="2019" name="Int. J. Syst. Evol. Microbiol.">
        <title>The Global Catalogue of Microorganisms (GCM) 10K type strain sequencing project: providing services to taxonomists for standard genome sequencing and annotation.</title>
        <authorList>
            <consortium name="The Broad Institute Genomics Platform"/>
            <consortium name="The Broad Institute Genome Sequencing Center for Infectious Disease"/>
            <person name="Wu L."/>
            <person name="Ma J."/>
        </authorList>
    </citation>
    <scope>NUCLEOTIDE SEQUENCE [LARGE SCALE GENOMIC DNA]</scope>
    <source>
        <strain evidence="5">KCTC 62575</strain>
    </source>
</reference>
<dbReference type="Pfam" id="PF01272">
    <property type="entry name" value="GreA_GreB"/>
    <property type="match status" value="1"/>
</dbReference>
<organism evidence="3 4">
    <name type="scientific">Acinetobacter sichuanensis</name>
    <dbReference type="NCBI Taxonomy" id="2136183"/>
    <lineage>
        <taxon>Bacteria</taxon>
        <taxon>Pseudomonadati</taxon>
        <taxon>Pseudomonadota</taxon>
        <taxon>Gammaproteobacteria</taxon>
        <taxon>Moraxellales</taxon>
        <taxon>Moraxellaceae</taxon>
        <taxon>Acinetobacter</taxon>
    </lineage>
</organism>
<keyword evidence="2" id="KW-0648">Protein biosynthesis</keyword>
<dbReference type="GO" id="GO:0003677">
    <property type="term" value="F:DNA binding"/>
    <property type="evidence" value="ECO:0007669"/>
    <property type="project" value="InterPro"/>
</dbReference>
<dbReference type="Proteomes" id="UP001595455">
    <property type="component" value="Unassembled WGS sequence"/>
</dbReference>
<keyword evidence="5" id="KW-1185">Reference proteome</keyword>
<dbReference type="GO" id="GO:0070063">
    <property type="term" value="F:RNA polymerase binding"/>
    <property type="evidence" value="ECO:0007669"/>
    <property type="project" value="InterPro"/>
</dbReference>
<evidence type="ECO:0000313" key="2">
    <source>
        <dbReference type="EMBL" id="MFC2998147.1"/>
    </source>
</evidence>
<accession>A0A371YPM1</accession>
<dbReference type="InterPro" id="IPR023459">
    <property type="entry name" value="Tscrpt_elong_fac_GreA/B_fam"/>
</dbReference>
<dbReference type="Proteomes" id="UP000240957">
    <property type="component" value="Unassembled WGS sequence"/>
</dbReference>
<sequence>MNTNIEAMNNVWMTQVGYENLLAKIAEKEKEYDQVRDHRQVAFELSGDGWHDNPEFNRMQQLEANLNHTLKMLTDRLESLKIIEISDLNRNTQQVEIGSIVHLRRYDLADDSEQEEVWEIRGFDETDLNQKHLAYNAPLAEKVMHLHVGDIAEEVQIGSRHFDIEVVKLFSSRQQAGLGG</sequence>
<dbReference type="PANTHER" id="PTHR30437:SF4">
    <property type="entry name" value="TRANSCRIPTION ELONGATION FACTOR GREA"/>
    <property type="match status" value="1"/>
</dbReference>
<dbReference type="PANTHER" id="PTHR30437">
    <property type="entry name" value="TRANSCRIPTION ELONGATION FACTOR GREA"/>
    <property type="match status" value="1"/>
</dbReference>
<dbReference type="OrthoDB" id="7062330at2"/>
<dbReference type="PIRSF" id="PIRSF006092">
    <property type="entry name" value="GreA_GreB"/>
    <property type="match status" value="1"/>
</dbReference>
<name>A0A371YPM1_9GAMM</name>
<dbReference type="GO" id="GO:0006354">
    <property type="term" value="P:DNA-templated transcription elongation"/>
    <property type="evidence" value="ECO:0007669"/>
    <property type="project" value="TreeGrafter"/>
</dbReference>
<dbReference type="EMBL" id="PYIX02000017">
    <property type="protein sequence ID" value="RFC83421.1"/>
    <property type="molecule type" value="Genomic_DNA"/>
</dbReference>
<reference evidence="3 4" key="2">
    <citation type="submission" date="2018-08" db="EMBL/GenBank/DDBJ databases">
        <title>The draft genome of Acinetobacter sichuanensis strain WCHAc060041.</title>
        <authorList>
            <person name="Qin J."/>
            <person name="Feng Y."/>
            <person name="Zong Z."/>
        </authorList>
    </citation>
    <scope>NUCLEOTIDE SEQUENCE [LARGE SCALE GENOMIC DNA]</scope>
    <source>
        <strain evidence="3 4">WCHAc060041</strain>
    </source>
</reference>
<reference evidence="2" key="4">
    <citation type="submission" date="2024-09" db="EMBL/GenBank/DDBJ databases">
        <authorList>
            <person name="Sun Q."/>
            <person name="Mori K."/>
        </authorList>
    </citation>
    <scope>NUCLEOTIDE SEQUENCE</scope>
    <source>
        <strain evidence="2">KCTC 62575</strain>
    </source>
</reference>
<dbReference type="InterPro" id="IPR036953">
    <property type="entry name" value="GreA/GreB_C_sf"/>
</dbReference>
<dbReference type="GO" id="GO:0003746">
    <property type="term" value="F:translation elongation factor activity"/>
    <property type="evidence" value="ECO:0007669"/>
    <property type="project" value="UniProtKB-KW"/>
</dbReference>
<protein>
    <submittedName>
        <fullName evidence="2">GreA/GreB family elongation factor</fullName>
    </submittedName>
</protein>